<reference evidence="9" key="1">
    <citation type="journal article" date="2014" name="Science">
        <title>The coffee genome provides insight into the convergent evolution of caffeine biosynthesis.</title>
        <authorList>
            <person name="Denoeud F."/>
            <person name="Carretero-Paulet L."/>
            <person name="Dereeper A."/>
            <person name="Droc G."/>
            <person name="Guyot R."/>
            <person name="Pietrella M."/>
            <person name="Zheng C."/>
            <person name="Alberti A."/>
            <person name="Anthony F."/>
            <person name="Aprea G."/>
            <person name="Aury J.M."/>
            <person name="Bento P."/>
            <person name="Bernard M."/>
            <person name="Bocs S."/>
            <person name="Campa C."/>
            <person name="Cenci A."/>
            <person name="Combes M.C."/>
            <person name="Crouzillat D."/>
            <person name="Da Silva C."/>
            <person name="Daddiego L."/>
            <person name="De Bellis F."/>
            <person name="Dussert S."/>
            <person name="Garsmeur O."/>
            <person name="Gayraud T."/>
            <person name="Guignon V."/>
            <person name="Jahn K."/>
            <person name="Jamilloux V."/>
            <person name="Joet T."/>
            <person name="Labadie K."/>
            <person name="Lan T."/>
            <person name="Leclercq J."/>
            <person name="Lepelley M."/>
            <person name="Leroy T."/>
            <person name="Li L.T."/>
            <person name="Librado P."/>
            <person name="Lopez L."/>
            <person name="Munoz A."/>
            <person name="Noel B."/>
            <person name="Pallavicini A."/>
            <person name="Perrotta G."/>
            <person name="Poncet V."/>
            <person name="Pot D."/>
            <person name="Priyono X."/>
            <person name="Rigoreau M."/>
            <person name="Rouard M."/>
            <person name="Rozas J."/>
            <person name="Tranchant-Dubreuil C."/>
            <person name="VanBuren R."/>
            <person name="Zhang Q."/>
            <person name="Andrade A.C."/>
            <person name="Argout X."/>
            <person name="Bertrand B."/>
            <person name="de Kochko A."/>
            <person name="Graziosi G."/>
            <person name="Henry R.J."/>
            <person name="Jayarama X."/>
            <person name="Ming R."/>
            <person name="Nagai C."/>
            <person name="Rounsley S."/>
            <person name="Sankoff D."/>
            <person name="Giuliano G."/>
            <person name="Albert V.A."/>
            <person name="Wincker P."/>
            <person name="Lashermes P."/>
        </authorList>
    </citation>
    <scope>NUCLEOTIDE SEQUENCE [LARGE SCALE GENOMIC DNA]</scope>
    <source>
        <strain evidence="9">cv. DH200-94</strain>
    </source>
</reference>
<comment type="subcellular location">
    <subcellularLocation>
        <location evidence="1">Membrane</location>
        <topology evidence="1">Peripheral membrane protein</topology>
    </subcellularLocation>
</comment>
<dbReference type="OMA" id="MGGPSYY"/>
<dbReference type="OrthoDB" id="689350at2759"/>
<evidence type="ECO:0000313" key="8">
    <source>
        <dbReference type="EMBL" id="CDO98882.1"/>
    </source>
</evidence>
<dbReference type="PhylomeDB" id="A0A068TS61"/>
<organism evidence="8 9">
    <name type="scientific">Coffea canephora</name>
    <name type="common">Robusta coffee</name>
    <dbReference type="NCBI Taxonomy" id="49390"/>
    <lineage>
        <taxon>Eukaryota</taxon>
        <taxon>Viridiplantae</taxon>
        <taxon>Streptophyta</taxon>
        <taxon>Embryophyta</taxon>
        <taxon>Tracheophyta</taxon>
        <taxon>Spermatophyta</taxon>
        <taxon>Magnoliopsida</taxon>
        <taxon>eudicotyledons</taxon>
        <taxon>Gunneridae</taxon>
        <taxon>Pentapetalae</taxon>
        <taxon>asterids</taxon>
        <taxon>lamiids</taxon>
        <taxon>Gentianales</taxon>
        <taxon>Rubiaceae</taxon>
        <taxon>Ixoroideae</taxon>
        <taxon>Gardenieae complex</taxon>
        <taxon>Bertiereae - Coffeeae clade</taxon>
        <taxon>Coffeeae</taxon>
        <taxon>Coffea</taxon>
    </lineage>
</organism>
<dbReference type="PANTHER" id="PTHR45868:SF80">
    <property type="entry name" value="F15K9.8-RELATED"/>
    <property type="match status" value="1"/>
</dbReference>
<evidence type="ECO:0000256" key="3">
    <source>
        <dbReference type="ARBA" id="ARBA00022723"/>
    </source>
</evidence>
<dbReference type="GO" id="GO:0016020">
    <property type="term" value="C:membrane"/>
    <property type="evidence" value="ECO:0007669"/>
    <property type="project" value="UniProtKB-SubCell"/>
</dbReference>
<evidence type="ECO:0000256" key="4">
    <source>
        <dbReference type="ARBA" id="ARBA00023289"/>
    </source>
</evidence>
<proteinExistence type="inferred from homology"/>
<dbReference type="Pfam" id="PF00403">
    <property type="entry name" value="HMA"/>
    <property type="match status" value="1"/>
</dbReference>
<evidence type="ECO:0000313" key="9">
    <source>
        <dbReference type="Proteomes" id="UP000295252"/>
    </source>
</evidence>
<dbReference type="PANTHER" id="PTHR45868">
    <property type="entry name" value="HEAVY METAL-ASSOCIATED ISOPRENYLATED PLANT PROTEIN 33-RELATED"/>
    <property type="match status" value="1"/>
</dbReference>
<dbReference type="GO" id="GO:0046872">
    <property type="term" value="F:metal ion binding"/>
    <property type="evidence" value="ECO:0007669"/>
    <property type="project" value="UniProtKB-KW"/>
</dbReference>
<dbReference type="SUPFAM" id="SSF55008">
    <property type="entry name" value="HMA, heavy metal-associated domain"/>
    <property type="match status" value="1"/>
</dbReference>
<feature type="compositionally biased region" description="Low complexity" evidence="6">
    <location>
        <begin position="197"/>
        <end position="210"/>
    </location>
</feature>
<feature type="region of interest" description="Disordered" evidence="6">
    <location>
        <begin position="68"/>
        <end position="123"/>
    </location>
</feature>
<dbReference type="GO" id="GO:0009626">
    <property type="term" value="P:plant-type hypersensitive response"/>
    <property type="evidence" value="ECO:0007669"/>
    <property type="project" value="UniProtKB-KW"/>
</dbReference>
<evidence type="ECO:0000256" key="2">
    <source>
        <dbReference type="ARBA" id="ARBA00022481"/>
    </source>
</evidence>
<feature type="compositionally biased region" description="Gly residues" evidence="6">
    <location>
        <begin position="172"/>
        <end position="185"/>
    </location>
</feature>
<evidence type="ECO:0000259" key="7">
    <source>
        <dbReference type="PROSITE" id="PS50846"/>
    </source>
</evidence>
<dbReference type="Gramene" id="CDO98882">
    <property type="protein sequence ID" value="CDO98882"/>
    <property type="gene ID" value="GSCOC_T00025836001"/>
</dbReference>
<dbReference type="Gene3D" id="3.30.70.100">
    <property type="match status" value="1"/>
</dbReference>
<keyword evidence="4" id="KW-0636">Prenylation</keyword>
<gene>
    <name evidence="8" type="ORF">GSCOC_T00025836001</name>
</gene>
<dbReference type="InterPro" id="IPR006121">
    <property type="entry name" value="HMA_dom"/>
</dbReference>
<dbReference type="EMBL" id="HG739087">
    <property type="protein sequence ID" value="CDO98882.1"/>
    <property type="molecule type" value="Genomic_DNA"/>
</dbReference>
<protein>
    <recommendedName>
        <fullName evidence="7">HMA domain-containing protein</fullName>
    </recommendedName>
</protein>
<accession>A0A068TS61</accession>
<dbReference type="InterPro" id="IPR036163">
    <property type="entry name" value="HMA_dom_sf"/>
</dbReference>
<evidence type="ECO:0000256" key="1">
    <source>
        <dbReference type="ARBA" id="ARBA00004170"/>
    </source>
</evidence>
<evidence type="ECO:0000256" key="6">
    <source>
        <dbReference type="SAM" id="MobiDB-lite"/>
    </source>
</evidence>
<name>A0A068TS61_COFCA</name>
<dbReference type="InParanoid" id="A0A068TS61"/>
<feature type="compositionally biased region" description="Basic residues" evidence="6">
    <location>
        <begin position="186"/>
        <end position="196"/>
    </location>
</feature>
<dbReference type="Proteomes" id="UP000295252">
    <property type="component" value="Chromosome V"/>
</dbReference>
<feature type="compositionally biased region" description="Basic and acidic residues" evidence="6">
    <location>
        <begin position="68"/>
        <end position="82"/>
    </location>
</feature>
<dbReference type="CDD" id="cd00371">
    <property type="entry name" value="HMA"/>
    <property type="match status" value="1"/>
</dbReference>
<dbReference type="AlphaFoldDB" id="A0A068TS61"/>
<keyword evidence="3" id="KW-0479">Metal-binding</keyword>
<feature type="domain" description="HMA" evidence="7">
    <location>
        <begin position="7"/>
        <end position="73"/>
    </location>
</feature>
<comment type="similarity">
    <text evidence="5">Belongs to the HIPP family.</text>
</comment>
<keyword evidence="9" id="KW-1185">Reference proteome</keyword>
<keyword evidence="2" id="KW-0488">Methylation</keyword>
<dbReference type="PROSITE" id="PS50846">
    <property type="entry name" value="HMA_2"/>
    <property type="match status" value="1"/>
</dbReference>
<sequence>MEEPLQYQTWALKVSIHCQGCKTKVKKVLQSIEGVYAVAIDSQHKVTVTGNIDAQTLIRKLLKTGKHAELWPEKPAGKDKKSGKSSSNEKGGDSKNGENSEEEEEESPAGNMEANVNPAKNSEKGTKVVRFAGVDGIAGDQREIKIDGKLPGSIPATAEKSPASEQKSNANNGGGAEKNNGGAGGHGKKKKKKGKKGNSNNNSNAGSASALAPSSTGVEGPRVMSPNQATDQINLTPSNQHMFQYPPSYSPYQAYVVSYNAAHPTTCTGPIWYMSPSPYLYACTYPEVYPEYPTPALSTFEILSDENPNGCYIM</sequence>
<evidence type="ECO:0000256" key="5">
    <source>
        <dbReference type="ARBA" id="ARBA00024045"/>
    </source>
</evidence>
<feature type="region of interest" description="Disordered" evidence="6">
    <location>
        <begin position="143"/>
        <end position="233"/>
    </location>
</feature>
<keyword evidence="4" id="KW-0449">Lipoprotein</keyword>